<proteinExistence type="predicted"/>
<feature type="region of interest" description="Disordered" evidence="1">
    <location>
        <begin position="89"/>
        <end position="110"/>
    </location>
</feature>
<reference evidence="2" key="1">
    <citation type="journal article" date="2013" name="J. Plant Res.">
        <title>Effect of fungi and light on seed germination of three Opuntia species from semiarid lands of central Mexico.</title>
        <authorList>
            <person name="Delgado-Sanchez P."/>
            <person name="Jimenez-Bremont J.F."/>
            <person name="Guerrero-Gonzalez Mde L."/>
            <person name="Flores J."/>
        </authorList>
    </citation>
    <scope>NUCLEOTIDE SEQUENCE</scope>
    <source>
        <tissue evidence="2">Cladode</tissue>
    </source>
</reference>
<organism evidence="2">
    <name type="scientific">Opuntia streptacantha</name>
    <name type="common">Prickly pear cactus</name>
    <name type="synonym">Opuntia cardona</name>
    <dbReference type="NCBI Taxonomy" id="393608"/>
    <lineage>
        <taxon>Eukaryota</taxon>
        <taxon>Viridiplantae</taxon>
        <taxon>Streptophyta</taxon>
        <taxon>Embryophyta</taxon>
        <taxon>Tracheophyta</taxon>
        <taxon>Spermatophyta</taxon>
        <taxon>Magnoliopsida</taxon>
        <taxon>eudicotyledons</taxon>
        <taxon>Gunneridae</taxon>
        <taxon>Pentapetalae</taxon>
        <taxon>Caryophyllales</taxon>
        <taxon>Cactineae</taxon>
        <taxon>Cactaceae</taxon>
        <taxon>Opuntioideae</taxon>
        <taxon>Opuntia</taxon>
    </lineage>
</organism>
<dbReference type="EMBL" id="GISG01032681">
    <property type="protein sequence ID" value="MBA4621019.1"/>
    <property type="molecule type" value="Transcribed_RNA"/>
</dbReference>
<reference evidence="2" key="2">
    <citation type="submission" date="2020-07" db="EMBL/GenBank/DDBJ databases">
        <authorList>
            <person name="Vera ALvarez R."/>
            <person name="Arias-Moreno D.M."/>
            <person name="Jimenez-Jacinto V."/>
            <person name="Jimenez-Bremont J.F."/>
            <person name="Swaminathan K."/>
            <person name="Moose S.P."/>
            <person name="Guerrero-Gonzalez M.L."/>
            <person name="Marino-Ramirez L."/>
            <person name="Landsman D."/>
            <person name="Rodriguez-Kessler M."/>
            <person name="Delgado-Sanchez P."/>
        </authorList>
    </citation>
    <scope>NUCLEOTIDE SEQUENCE</scope>
    <source>
        <tissue evidence="2">Cladode</tissue>
    </source>
</reference>
<accession>A0A7C8YL19</accession>
<evidence type="ECO:0000256" key="1">
    <source>
        <dbReference type="SAM" id="MobiDB-lite"/>
    </source>
</evidence>
<evidence type="ECO:0000313" key="2">
    <source>
        <dbReference type="EMBL" id="MBA4621019.1"/>
    </source>
</evidence>
<sequence length="245" mass="27183">MDPTGPSSIHNEPRNLTHIIFRTPTINLQQTLQILPRRRFMPSSFLGPSALEAAAPLVEVGRPTFHDENAVVSGDGEDAVEMVTAGERGVEDDREAEADLRGGDAPEGVVGEVVEGGSGGGGGEREGGVADVVFVEERAAQRGGYGFCYGGFPCAWVPLHRYYHCNHTEECTQPELWSVMITNYQVDITLINRVNHSSMNNRRCYSVLIYQHHHLLWSRKKLRIDLPSNSFVKNLVIYSEYVNCL</sequence>
<name>A0A7C8YL19_OPUST</name>
<protein>
    <submittedName>
        <fullName evidence="2">Uncharacterized protein</fullName>
    </submittedName>
</protein>
<dbReference type="AlphaFoldDB" id="A0A7C8YL19"/>